<evidence type="ECO:0008006" key="4">
    <source>
        <dbReference type="Google" id="ProtNLM"/>
    </source>
</evidence>
<protein>
    <recommendedName>
        <fullName evidence="4">DUF4919 domain-containing protein</fullName>
    </recommendedName>
</protein>
<gene>
    <name evidence="2" type="ORF">DMI76_07705</name>
</gene>
<sequence length="347" mass="39142">MNYFMPAFLLISALAGSVWAANAQAPENIRDLETAYQKFCTRRGEALLPAFSKKLLALQQQAVNQSDFEKAKQIQSVLQNIKKDILSPPSSNTIDPFFIGKAWKKNGDSNEFTQFLDAGLRRFSKDVKQTAFQPQDQWADPGKSSREIVVFTGEPLRIWVKKDDSTIIQIYKDSSTDWLTLQDGRQNIIKSPEPGLNNLHQEFLTEYSKACQPLTRKYLAAVEKRQKQLAQQGSMEEAIAIHNYMKPFNSEGRPVDQLLNGIWKNQAGELYDFSNKSKAAKKGPDGSLKFYLVYTSASPAGEWKMARVDRGTEKGMEVIFFSAGGKVYLIPNRPSRFFSILTRVSGT</sequence>
<organism evidence="2 3">
    <name type="scientific">Akkermansia massiliensis</name>
    <dbReference type="NCBI Taxonomy" id="2927224"/>
    <lineage>
        <taxon>Bacteria</taxon>
        <taxon>Pseudomonadati</taxon>
        <taxon>Verrucomicrobiota</taxon>
        <taxon>Verrucomicrobiia</taxon>
        <taxon>Verrucomicrobiales</taxon>
        <taxon>Akkermansiaceae</taxon>
        <taxon>Akkermansia</taxon>
    </lineage>
</organism>
<keyword evidence="1" id="KW-0732">Signal</keyword>
<dbReference type="AlphaFoldDB" id="A0AAE6W1I8"/>
<name>A0AAE6W1I8_9BACT</name>
<proteinExistence type="predicted"/>
<dbReference type="RefSeq" id="WP_102727822.1">
    <property type="nucleotide sequence ID" value="NZ_CP029701.1"/>
</dbReference>
<dbReference type="Proteomes" id="UP000642553">
    <property type="component" value="Chromosome"/>
</dbReference>
<accession>A0AAE6W1I8</accession>
<dbReference type="EMBL" id="CP029701">
    <property type="protein sequence ID" value="QHV63253.1"/>
    <property type="molecule type" value="Genomic_DNA"/>
</dbReference>
<evidence type="ECO:0000313" key="2">
    <source>
        <dbReference type="EMBL" id="QHV63253.1"/>
    </source>
</evidence>
<feature type="chain" id="PRO_5042205676" description="DUF4919 domain-containing protein" evidence="1">
    <location>
        <begin position="21"/>
        <end position="347"/>
    </location>
</feature>
<feature type="signal peptide" evidence="1">
    <location>
        <begin position="1"/>
        <end position="20"/>
    </location>
</feature>
<reference evidence="2" key="1">
    <citation type="submission" date="2018-05" db="EMBL/GenBank/DDBJ databases">
        <title>Complete genome sequnece of Akkermansia muciniphila EB-AMDK-40.</title>
        <authorList>
            <person name="Nam Y.-D."/>
            <person name="Chung W.-H."/>
            <person name="Park Y.S."/>
            <person name="Kang J."/>
        </authorList>
    </citation>
    <scope>NUCLEOTIDE SEQUENCE</scope>
    <source>
        <strain evidence="2">EB-AMDK-40</strain>
    </source>
</reference>
<evidence type="ECO:0000313" key="3">
    <source>
        <dbReference type="Proteomes" id="UP000642553"/>
    </source>
</evidence>
<evidence type="ECO:0000256" key="1">
    <source>
        <dbReference type="SAM" id="SignalP"/>
    </source>
</evidence>